<dbReference type="AlphaFoldDB" id="A0A4Y7T9B7"/>
<evidence type="ECO:0000256" key="4">
    <source>
        <dbReference type="ARBA" id="ARBA00022989"/>
    </source>
</evidence>
<feature type="region of interest" description="Disordered" evidence="8">
    <location>
        <begin position="316"/>
        <end position="349"/>
    </location>
</feature>
<dbReference type="InterPro" id="IPR024461">
    <property type="entry name" value="CCDC90-like"/>
</dbReference>
<gene>
    <name evidence="9" type="ORF">FA13DRAFT_1734012</name>
</gene>
<sequence length="349" mass="38251">MLLRQFVRRASPTSPHVLASRDTAARARTYIPKDVGDPLADPPRPSVSMSPHQRDPRSSIPLPPPYITQHPPQQDSGNPSSSSPQPSPASSNLNGTSESPPPNPDSNGAPPSTERGLVQATGLLSGEAGRNSSPTYTAPPFNTHTFFAALEKTFPESTARSLMRATRALLVDRIGKVRREGLTQKDLDNQAYLFRAALNELKNEITAMTKNDSAGIRTTTTALRREFDKLDVKMKEDVQNLKHEIQMELDTRKNEARTELKHMDIEIEELLNRTVVTVSELRTDVEEMKWDITRKAVGTLALFVIATIISMELKSLTSEPSKPTSPPSPSPSPTAVPPAQGSEWAPTQP</sequence>
<comment type="subcellular location">
    <subcellularLocation>
        <location evidence="2">Membrane</location>
    </subcellularLocation>
    <subcellularLocation>
        <location evidence="1">Mitochondrion</location>
    </subcellularLocation>
</comment>
<dbReference type="STRING" id="71717.A0A4Y7T9B7"/>
<dbReference type="PANTHER" id="PTHR14360:SF12">
    <property type="entry name" value="MOZ PROTEIN REPRESENTS A CHROMATIN-ASSOCIATED ACETYLTRANSFERASE"/>
    <property type="match status" value="1"/>
</dbReference>
<feature type="compositionally biased region" description="Low complexity" evidence="8">
    <location>
        <begin position="71"/>
        <end position="91"/>
    </location>
</feature>
<evidence type="ECO:0000313" key="9">
    <source>
        <dbReference type="EMBL" id="TEB30192.1"/>
    </source>
</evidence>
<dbReference type="OrthoDB" id="1552at2759"/>
<feature type="compositionally biased region" description="Pro residues" evidence="8">
    <location>
        <begin position="323"/>
        <end position="336"/>
    </location>
</feature>
<keyword evidence="3" id="KW-0812">Transmembrane</keyword>
<evidence type="ECO:0000256" key="2">
    <source>
        <dbReference type="ARBA" id="ARBA00004370"/>
    </source>
</evidence>
<evidence type="ECO:0000256" key="8">
    <source>
        <dbReference type="SAM" id="MobiDB-lite"/>
    </source>
</evidence>
<keyword evidence="6" id="KW-0496">Mitochondrion</keyword>
<keyword evidence="5" id="KW-0175">Coiled coil</keyword>
<evidence type="ECO:0000256" key="6">
    <source>
        <dbReference type="ARBA" id="ARBA00023128"/>
    </source>
</evidence>
<dbReference type="Pfam" id="PF07798">
    <property type="entry name" value="CCDC90-like"/>
    <property type="match status" value="1"/>
</dbReference>
<evidence type="ECO:0000256" key="7">
    <source>
        <dbReference type="ARBA" id="ARBA00023136"/>
    </source>
</evidence>
<dbReference type="PANTHER" id="PTHR14360">
    <property type="entry name" value="PROTEIN FMP32, MITOCHONDRIAL"/>
    <property type="match status" value="1"/>
</dbReference>
<name>A0A4Y7T9B7_COPMI</name>
<evidence type="ECO:0008006" key="11">
    <source>
        <dbReference type="Google" id="ProtNLM"/>
    </source>
</evidence>
<accession>A0A4Y7T9B7</accession>
<keyword evidence="7" id="KW-0472">Membrane</keyword>
<feature type="region of interest" description="Disordered" evidence="8">
    <location>
        <begin position="1"/>
        <end position="115"/>
    </location>
</feature>
<proteinExistence type="predicted"/>
<dbReference type="Gene3D" id="1.20.5.340">
    <property type="match status" value="1"/>
</dbReference>
<dbReference type="Proteomes" id="UP000298030">
    <property type="component" value="Unassembled WGS sequence"/>
</dbReference>
<dbReference type="GO" id="GO:0016020">
    <property type="term" value="C:membrane"/>
    <property type="evidence" value="ECO:0007669"/>
    <property type="project" value="UniProtKB-SubCell"/>
</dbReference>
<comment type="caution">
    <text evidence="9">The sequence shown here is derived from an EMBL/GenBank/DDBJ whole genome shotgun (WGS) entry which is preliminary data.</text>
</comment>
<dbReference type="EMBL" id="QPFP01000024">
    <property type="protein sequence ID" value="TEB30192.1"/>
    <property type="molecule type" value="Genomic_DNA"/>
</dbReference>
<evidence type="ECO:0000256" key="1">
    <source>
        <dbReference type="ARBA" id="ARBA00004173"/>
    </source>
</evidence>
<keyword evidence="4" id="KW-1133">Transmembrane helix</keyword>
<reference evidence="9 10" key="1">
    <citation type="journal article" date="2019" name="Nat. Ecol. Evol.">
        <title>Megaphylogeny resolves global patterns of mushroom evolution.</title>
        <authorList>
            <person name="Varga T."/>
            <person name="Krizsan K."/>
            <person name="Foldi C."/>
            <person name="Dima B."/>
            <person name="Sanchez-Garcia M."/>
            <person name="Sanchez-Ramirez S."/>
            <person name="Szollosi G.J."/>
            <person name="Szarkandi J.G."/>
            <person name="Papp V."/>
            <person name="Albert L."/>
            <person name="Andreopoulos W."/>
            <person name="Angelini C."/>
            <person name="Antonin V."/>
            <person name="Barry K.W."/>
            <person name="Bougher N.L."/>
            <person name="Buchanan P."/>
            <person name="Buyck B."/>
            <person name="Bense V."/>
            <person name="Catcheside P."/>
            <person name="Chovatia M."/>
            <person name="Cooper J."/>
            <person name="Damon W."/>
            <person name="Desjardin D."/>
            <person name="Finy P."/>
            <person name="Geml J."/>
            <person name="Haridas S."/>
            <person name="Hughes K."/>
            <person name="Justo A."/>
            <person name="Karasinski D."/>
            <person name="Kautmanova I."/>
            <person name="Kiss B."/>
            <person name="Kocsube S."/>
            <person name="Kotiranta H."/>
            <person name="LaButti K.M."/>
            <person name="Lechner B.E."/>
            <person name="Liimatainen K."/>
            <person name="Lipzen A."/>
            <person name="Lukacs Z."/>
            <person name="Mihaltcheva S."/>
            <person name="Morgado L.N."/>
            <person name="Niskanen T."/>
            <person name="Noordeloos M.E."/>
            <person name="Ohm R.A."/>
            <person name="Ortiz-Santana B."/>
            <person name="Ovrebo C."/>
            <person name="Racz N."/>
            <person name="Riley R."/>
            <person name="Savchenko A."/>
            <person name="Shiryaev A."/>
            <person name="Soop K."/>
            <person name="Spirin V."/>
            <person name="Szebenyi C."/>
            <person name="Tomsovsky M."/>
            <person name="Tulloss R.E."/>
            <person name="Uehling J."/>
            <person name="Grigoriev I.V."/>
            <person name="Vagvolgyi C."/>
            <person name="Papp T."/>
            <person name="Martin F.M."/>
            <person name="Miettinen O."/>
            <person name="Hibbett D.S."/>
            <person name="Nagy L.G."/>
        </authorList>
    </citation>
    <scope>NUCLEOTIDE SEQUENCE [LARGE SCALE GENOMIC DNA]</scope>
    <source>
        <strain evidence="9 10">FP101781</strain>
    </source>
</reference>
<evidence type="ECO:0000256" key="5">
    <source>
        <dbReference type="ARBA" id="ARBA00023054"/>
    </source>
</evidence>
<keyword evidence="10" id="KW-1185">Reference proteome</keyword>
<dbReference type="GO" id="GO:0005739">
    <property type="term" value="C:mitochondrion"/>
    <property type="evidence" value="ECO:0007669"/>
    <property type="project" value="UniProtKB-SubCell"/>
</dbReference>
<evidence type="ECO:0000256" key="3">
    <source>
        <dbReference type="ARBA" id="ARBA00022692"/>
    </source>
</evidence>
<organism evidence="9 10">
    <name type="scientific">Coprinellus micaceus</name>
    <name type="common">Glistening ink-cap mushroom</name>
    <name type="synonym">Coprinus micaceus</name>
    <dbReference type="NCBI Taxonomy" id="71717"/>
    <lineage>
        <taxon>Eukaryota</taxon>
        <taxon>Fungi</taxon>
        <taxon>Dikarya</taxon>
        <taxon>Basidiomycota</taxon>
        <taxon>Agaricomycotina</taxon>
        <taxon>Agaricomycetes</taxon>
        <taxon>Agaricomycetidae</taxon>
        <taxon>Agaricales</taxon>
        <taxon>Agaricineae</taxon>
        <taxon>Psathyrellaceae</taxon>
        <taxon>Coprinellus</taxon>
    </lineage>
</organism>
<evidence type="ECO:0000313" key="10">
    <source>
        <dbReference type="Proteomes" id="UP000298030"/>
    </source>
</evidence>
<protein>
    <recommendedName>
        <fullName evidence="11">DUF1640-domain-containing protein</fullName>
    </recommendedName>
</protein>